<keyword evidence="3 6" id="KW-0812">Transmembrane</keyword>
<feature type="transmembrane region" description="Helical" evidence="6">
    <location>
        <begin position="38"/>
        <end position="60"/>
    </location>
</feature>
<name>A0ABQ9JJE5_9CUCU</name>
<proteinExistence type="predicted"/>
<comment type="caution">
    <text evidence="7">The sequence shown here is derived from an EMBL/GenBank/DDBJ whole genome shotgun (WGS) entry which is preliminary data.</text>
</comment>
<dbReference type="PANTHER" id="PTHR23511:SF36">
    <property type="entry name" value="EG:BACR7A4.13 PROTEIN-RELATED"/>
    <property type="match status" value="1"/>
</dbReference>
<organism evidence="7 8">
    <name type="scientific">Molorchus minor</name>
    <dbReference type="NCBI Taxonomy" id="1323400"/>
    <lineage>
        <taxon>Eukaryota</taxon>
        <taxon>Metazoa</taxon>
        <taxon>Ecdysozoa</taxon>
        <taxon>Arthropoda</taxon>
        <taxon>Hexapoda</taxon>
        <taxon>Insecta</taxon>
        <taxon>Pterygota</taxon>
        <taxon>Neoptera</taxon>
        <taxon>Endopterygota</taxon>
        <taxon>Coleoptera</taxon>
        <taxon>Polyphaga</taxon>
        <taxon>Cucujiformia</taxon>
        <taxon>Chrysomeloidea</taxon>
        <taxon>Cerambycidae</taxon>
        <taxon>Lamiinae</taxon>
        <taxon>Monochamini</taxon>
        <taxon>Molorchus</taxon>
    </lineage>
</organism>
<dbReference type="Proteomes" id="UP001162164">
    <property type="component" value="Unassembled WGS sequence"/>
</dbReference>
<evidence type="ECO:0000256" key="4">
    <source>
        <dbReference type="ARBA" id="ARBA00022989"/>
    </source>
</evidence>
<evidence type="ECO:0000256" key="3">
    <source>
        <dbReference type="ARBA" id="ARBA00022692"/>
    </source>
</evidence>
<keyword evidence="4 6" id="KW-1133">Transmembrane helix</keyword>
<dbReference type="PANTHER" id="PTHR23511">
    <property type="entry name" value="SYNAPTIC VESICLE GLYCOPROTEIN 2"/>
    <property type="match status" value="1"/>
</dbReference>
<keyword evidence="2" id="KW-0813">Transport</keyword>
<evidence type="ECO:0000313" key="8">
    <source>
        <dbReference type="Proteomes" id="UP001162164"/>
    </source>
</evidence>
<dbReference type="SUPFAM" id="SSF103473">
    <property type="entry name" value="MFS general substrate transporter"/>
    <property type="match status" value="1"/>
</dbReference>
<reference evidence="7" key="1">
    <citation type="journal article" date="2023" name="Insect Mol. Biol.">
        <title>Genome sequencing provides insights into the evolution of gene families encoding plant cell wall-degrading enzymes in longhorned beetles.</title>
        <authorList>
            <person name="Shin N.R."/>
            <person name="Okamura Y."/>
            <person name="Kirsch R."/>
            <person name="Pauchet Y."/>
        </authorList>
    </citation>
    <scope>NUCLEOTIDE SEQUENCE</scope>
    <source>
        <strain evidence="7">MMC_N1</strain>
    </source>
</reference>
<feature type="transmembrane region" description="Helical" evidence="6">
    <location>
        <begin position="100"/>
        <end position="119"/>
    </location>
</feature>
<evidence type="ECO:0000256" key="5">
    <source>
        <dbReference type="ARBA" id="ARBA00023136"/>
    </source>
</evidence>
<feature type="transmembrane region" description="Helical" evidence="6">
    <location>
        <begin position="72"/>
        <end position="94"/>
    </location>
</feature>
<evidence type="ECO:0000256" key="2">
    <source>
        <dbReference type="ARBA" id="ARBA00022448"/>
    </source>
</evidence>
<dbReference type="EMBL" id="JAPWTJ010000515">
    <property type="protein sequence ID" value="KAJ8977738.1"/>
    <property type="molecule type" value="Genomic_DNA"/>
</dbReference>
<sequence length="128" mass="13449">MPKMSACLTDCLVLVVLGIVSGMTAMLLYCSTTILTTISLVAMFTTFGSIGINVILAVVVDLFPTTLRTMTVCLTMMCGRIGAALGNVVFPLLLETGCAPPFFSVGSVMIGCAFLTILLPNTDMKALQ</sequence>
<evidence type="ECO:0000313" key="7">
    <source>
        <dbReference type="EMBL" id="KAJ8977738.1"/>
    </source>
</evidence>
<dbReference type="InterPro" id="IPR036259">
    <property type="entry name" value="MFS_trans_sf"/>
</dbReference>
<evidence type="ECO:0000256" key="6">
    <source>
        <dbReference type="SAM" id="Phobius"/>
    </source>
</evidence>
<keyword evidence="5 6" id="KW-0472">Membrane</keyword>
<dbReference type="Gene3D" id="1.20.1250.20">
    <property type="entry name" value="MFS general substrate transporter like domains"/>
    <property type="match status" value="1"/>
</dbReference>
<evidence type="ECO:0000256" key="1">
    <source>
        <dbReference type="ARBA" id="ARBA00004141"/>
    </source>
</evidence>
<evidence type="ECO:0008006" key="9">
    <source>
        <dbReference type="Google" id="ProtNLM"/>
    </source>
</evidence>
<accession>A0ABQ9JJE5</accession>
<comment type="subcellular location">
    <subcellularLocation>
        <location evidence="1">Membrane</location>
        <topology evidence="1">Multi-pass membrane protein</topology>
    </subcellularLocation>
</comment>
<protein>
    <recommendedName>
        <fullName evidence="9">Major facilitator superfamily (MFS) profile domain-containing protein</fullName>
    </recommendedName>
</protein>
<keyword evidence="8" id="KW-1185">Reference proteome</keyword>
<gene>
    <name evidence="7" type="ORF">NQ317_019413</name>
</gene>